<feature type="region of interest" description="Disordered" evidence="1">
    <location>
        <begin position="229"/>
        <end position="265"/>
    </location>
</feature>
<feature type="compositionally biased region" description="Basic and acidic residues" evidence="1">
    <location>
        <begin position="26"/>
        <end position="48"/>
    </location>
</feature>
<feature type="transmembrane region" description="Helical" evidence="2">
    <location>
        <begin position="492"/>
        <end position="513"/>
    </location>
</feature>
<dbReference type="STRING" id="504805.SAMN05421505_11414"/>
<feature type="region of interest" description="Disordered" evidence="1">
    <location>
        <begin position="1"/>
        <end position="90"/>
    </location>
</feature>
<feature type="domain" description="YdbS-like PH" evidence="3">
    <location>
        <begin position="148"/>
        <end position="228"/>
    </location>
</feature>
<feature type="transmembrane region" description="Helical" evidence="2">
    <location>
        <begin position="467"/>
        <end position="486"/>
    </location>
</feature>
<feature type="transmembrane region" description="Helical" evidence="2">
    <location>
        <begin position="109"/>
        <end position="126"/>
    </location>
</feature>
<evidence type="ECO:0000313" key="4">
    <source>
        <dbReference type="EMBL" id="SDH31379.1"/>
    </source>
</evidence>
<dbReference type="InterPro" id="IPR005182">
    <property type="entry name" value="YdbS-like_PH"/>
</dbReference>
<evidence type="ECO:0000259" key="3">
    <source>
        <dbReference type="Pfam" id="PF03703"/>
    </source>
</evidence>
<name>A0A1G8BDV0_9ACTN</name>
<gene>
    <name evidence="4" type="ORF">SAMN05421505_11414</name>
</gene>
<dbReference type="Proteomes" id="UP000198923">
    <property type="component" value="Unassembled WGS sequence"/>
</dbReference>
<feature type="transmembrane region" description="Helical" evidence="2">
    <location>
        <begin position="341"/>
        <end position="365"/>
    </location>
</feature>
<feature type="compositionally biased region" description="Low complexity" evidence="1">
    <location>
        <begin position="236"/>
        <end position="253"/>
    </location>
</feature>
<dbReference type="Pfam" id="PF03703">
    <property type="entry name" value="bPH_2"/>
    <property type="match status" value="2"/>
</dbReference>
<dbReference type="PANTHER" id="PTHR34473">
    <property type="entry name" value="UPF0699 TRANSMEMBRANE PROTEIN YDBS"/>
    <property type="match status" value="1"/>
</dbReference>
<keyword evidence="2" id="KW-0472">Membrane</keyword>
<keyword evidence="2" id="KW-1133">Transmembrane helix</keyword>
<sequence>MTGERPAPGAPTPGDASAQGPSETRGSPDEERIPDRPQPDRPQPDRPQFDWPHLPGPEGIPGHEGPPEGWTGLPGPEGPPADWPPYAQVPPEPSRLSPLMILIDPVRNLPGLFVPLVGVLFVGGFSPASFRWAAIAIAGAVVFAVVRWFTFRYQVIGDRLELTRSLISRSVRTIPLDRIRGVDIATPPLHRLLGLVVLRIDTGASGTEQQEGELSGITKDEAERLKALLTQRTRQPGTSTAAPAARGPAAPATPTAPAPSAPAPEAASAPAEQVFLKVPGRWLRYGPLSGAYVLTPFAVMGAAVGLFFNSWRELGLDNGEGDAGLLRIARDAGLWVLDRPVVLTVVILLLLLAMPVAGGVMHFLFNWRFTLLTRGDHLVAERGLTTRRSVSLERRRVRGYEIVDAPLERVWKVARVWAIVAGLGDSQTRGQLLPAVPKAAALEVTAAAVTPFTARLRPHPPAALRRSLFRSIVPWLALAAAFGTVALTGGGWGWWAATVIASALALLGVPLGFDLYRSLGHAYDGVRISVRSGSLRRAQAVIERRAIVGWTIEQTWFQRRAGLLTVTAGVGAGSGGYAAIDVAETDGVAFTADVTPDWITPFLLPRDPD</sequence>
<evidence type="ECO:0000313" key="5">
    <source>
        <dbReference type="Proteomes" id="UP000198923"/>
    </source>
</evidence>
<organism evidence="4 5">
    <name type="scientific">Sinosporangium album</name>
    <dbReference type="NCBI Taxonomy" id="504805"/>
    <lineage>
        <taxon>Bacteria</taxon>
        <taxon>Bacillati</taxon>
        <taxon>Actinomycetota</taxon>
        <taxon>Actinomycetes</taxon>
        <taxon>Streptosporangiales</taxon>
        <taxon>Streptosporangiaceae</taxon>
        <taxon>Sinosporangium</taxon>
    </lineage>
</organism>
<reference evidence="4 5" key="1">
    <citation type="submission" date="2016-10" db="EMBL/GenBank/DDBJ databases">
        <authorList>
            <person name="de Groot N.N."/>
        </authorList>
    </citation>
    <scope>NUCLEOTIDE SEQUENCE [LARGE SCALE GENOMIC DNA]</scope>
    <source>
        <strain evidence="4 5">CPCC 201354</strain>
    </source>
</reference>
<feature type="domain" description="YdbS-like PH" evidence="3">
    <location>
        <begin position="516"/>
        <end position="584"/>
    </location>
</feature>
<dbReference type="RefSeq" id="WP_245691127.1">
    <property type="nucleotide sequence ID" value="NZ_FNCN01000014.1"/>
</dbReference>
<protein>
    <submittedName>
        <fullName evidence="4">Putative membrane protein</fullName>
    </submittedName>
</protein>
<dbReference type="EMBL" id="FNCN01000014">
    <property type="protein sequence ID" value="SDH31379.1"/>
    <property type="molecule type" value="Genomic_DNA"/>
</dbReference>
<keyword evidence="2" id="KW-0812">Transmembrane</keyword>
<feature type="compositionally biased region" description="Pro residues" evidence="1">
    <location>
        <begin position="76"/>
        <end position="90"/>
    </location>
</feature>
<keyword evidence="5" id="KW-1185">Reference proteome</keyword>
<evidence type="ECO:0000256" key="1">
    <source>
        <dbReference type="SAM" id="MobiDB-lite"/>
    </source>
</evidence>
<accession>A0A1G8BDV0</accession>
<evidence type="ECO:0000256" key="2">
    <source>
        <dbReference type="SAM" id="Phobius"/>
    </source>
</evidence>
<feature type="transmembrane region" description="Helical" evidence="2">
    <location>
        <begin position="132"/>
        <end position="150"/>
    </location>
</feature>
<feature type="transmembrane region" description="Helical" evidence="2">
    <location>
        <begin position="291"/>
        <end position="311"/>
    </location>
</feature>
<proteinExistence type="predicted"/>
<dbReference type="PANTHER" id="PTHR34473:SF2">
    <property type="entry name" value="UPF0699 TRANSMEMBRANE PROTEIN YDBT"/>
    <property type="match status" value="1"/>
</dbReference>
<dbReference type="AlphaFoldDB" id="A0A1G8BDV0"/>